<evidence type="ECO:0000259" key="9">
    <source>
        <dbReference type="Pfam" id="PF04054"/>
    </source>
</evidence>
<evidence type="ECO:0000256" key="8">
    <source>
        <dbReference type="SAM" id="MobiDB-lite"/>
    </source>
</evidence>
<feature type="domain" description="CCR4-NOT transcription complex subunit 1 TTP binding" evidence="12">
    <location>
        <begin position="830"/>
        <end position="982"/>
    </location>
</feature>
<sequence length="2337" mass="260451">MTFPSSGPPDPRATSSHNAGGARSSRSQPFAWGSTSQHATRRALTPISTAFASANSTSSRPAEANSQQPLSPVAAAQPSTSAFNLRHPASRTSSISSSSPWSPILSGSQQLPSSQLLSSARSRTIASSSNNPSSASSAAALPTAAQVGGVGASAAGGGAPRDTRSSPSISIPHSSIASPGNTSNPASAQGTGQGGLSRIIVAQVFLLLSTIKEGGGSQTEQIKRLVDGSNMEVFTKYFRRLVQSNSAQIFPGLTRDAQNPATYSILVSEIDKITQDTQQADKIAESLDATDPELFKDFDLSTFMDHFKLEPLPKITLALACKSASKPDLRSKADAIIVSNYQAFLVNLTSPSPPSNPHVIDDLQPGFIASLMERFPQSPPRIWNDESKQALAMAVRIRYQKLGVFPSEICSALLLMELFTLHNPLVYLVQRTGPRATTSLDACKGMLESTEPRDIDYQQVANVLLYMVLSEQGQSYKPAVFISALREHRAGQRLDWQDVVHSFDRELVRVTKEQFLTLYDALLPLAQEYENFDIQLLWGGKWRFPEAQLSFVSAFLRCTSEEIDVSTIPRLRKSFALDIFQDASDEVKTYAEKAVIHPMVSFDASAALFNIVFNSSEAYNHAHSLGIPDTIINRNTDIFLVATAAAPKPWGELQELAIGKLFGPYLTRELPQHSFVLHGIHKQNRVWLASQILNFYQMSPLNLLVIMAHVEEHNWFDPYLSLSNDLSLDLALLAHGRGAFDAEPWVRENMTQAPKVFPQVLSRFLVSRAENEMQIQRDRTPPLFVPLTLKTVHSMILLLQDHISDDETVALHRSCIQSYPRLVNYGEGFDDVLDANSKESNAIPDDIDVKMQEHYKKMYNEESEVRDIIGLLQQYKTSRAPEEQDLFACMIHGLFDEYNCFGEYPQDALAKTAVLFGGIIQFDLLSRVALQAALGMVLDAVAVSQPEDLMYKFGLQALMDFASRFPEWPSFCERLLQVPSLRGTAIAQRANEVVLGSRLKGGDHETNGTTHDSENIANGRVDDFLAAEPAVRPFSCIRADPPVRQELYEEPDEEIQDKVLFVLNNVSERNLEVKLNDLKEALEDKHHQWFASYLVEERAKLQPNFQQLYLELLQQFNDRILWAEVLRETYVSVVRMLNAQATVDSSTERRHLHHLGSWLGSLTIARDKPIRYHNISFKQLLVEGYDTQRLIVVIPFTCKVLSQAMKSLVFKPPNPWIIEIVRLLVELYHNADLKLNLKFEIEVLCKELGLDHTNIEPSDVIATRQSEEDAGTHNQLHDGLVEGFADMSFPSIDGARAGERLNGNLIRAALADLPSILSFPPTSNHGENTTQLQTLFVEAVKQAMLEIISPVVERSVTIASISTSQLVAKDFAIEGDENKYRDSSNAVVKSLAGSLALVTCKEPLRMAISNNIRVMGRTLAPTEGLPEGVILMFTNDNIDTICNLVEQAAEAHSHQEIAKQIEDGIQYRIQHRSQRPNQPFVDHANLNQWSTLINEPYKLRPGASGLNQDQLNVYREFGRQTRGMPSHAVNASQDSGRQVSDILQDAFPAMPNLATPSEPPAVARQPQSQRLQSVPPIQGHHGQPQMNGYMEPQNVADRSKDLLSELQHAVREASEEHISDFGPSAPTRQIFNELVKLLDNEALPQHQRDALIWQAASDITQSLYTQGLKRLEIEVFTELLNQLCTISVTTARHVIIWLATVDEDRVFNAVVTANLLKVRLLDIHQVDTTVARAIQNKRQIAYDFLKELLDELLLQDQPAALRADFAQSFEAVTQELNRDPDQEDARFIVSRLLSTATEGPETPKSANTSEQIEYVFEEWTRLQMPDTPEKSIAAFIRQVADRQMLGSSDDSILFFRVCIDMALASYDHEASIPNGDLDAAYIRADALASFIARLVQYQAQNDGADPASRAQFLDPILSLLVILIYDTYSRGPDRFNQKVFFRLFSSLLFELNKDQAGLNSARNDCMLVMAKAFTALQPCFAPGFVFGWQSLISHRVFMPGLLKMPDHAGWEPYLVLFEILLTYAGELVKPVDPSQLARDFYRGVLRILLVMHHDFPEFLAENHFRLCSVIPVHCTQLRNLVISAFPSSFPELPDPFTAGLKVDRIEETRKVPIVRGDIEGFLEKAHIKEAIDEIFAGPSELTDDSVSLVLHAINNSTRVETGLGHALVTVDTVLLHAIVLYLGFNAISSATSKGSTMFMAFSPHAKLLQRLARDLSPQGRHYLLSAIVNQLRYPNSHTHYFSYALLHLFKTPDDSDSILGNNPTVVAEIQQQVTKVLLERLLVHRPHPWGLIITLLEILKNAEYNFWGLEFIKTAPEVERTFAALFQHINGSPRPIA</sequence>
<evidence type="ECO:0000313" key="16">
    <source>
        <dbReference type="Proteomes" id="UP000800092"/>
    </source>
</evidence>
<dbReference type="GO" id="GO:0005634">
    <property type="term" value="C:nucleus"/>
    <property type="evidence" value="ECO:0007669"/>
    <property type="project" value="UniProtKB-SubCell"/>
</dbReference>
<keyword evidence="2" id="KW-0678">Repressor</keyword>
<dbReference type="Gene3D" id="1.25.40.800">
    <property type="match status" value="1"/>
</dbReference>
<gene>
    <name evidence="15" type="ORF">EV356DRAFT_558905</name>
</gene>
<keyword evidence="5" id="KW-0539">Nucleus</keyword>
<evidence type="ECO:0000259" key="12">
    <source>
        <dbReference type="Pfam" id="PF16417"/>
    </source>
</evidence>
<evidence type="ECO:0000256" key="6">
    <source>
        <dbReference type="ARBA" id="ARBA00059181"/>
    </source>
</evidence>
<dbReference type="GO" id="GO:0017148">
    <property type="term" value="P:negative regulation of translation"/>
    <property type="evidence" value="ECO:0007669"/>
    <property type="project" value="InterPro"/>
</dbReference>
<reference evidence="15" key="1">
    <citation type="journal article" date="2020" name="Stud. Mycol.">
        <title>101 Dothideomycetes genomes: a test case for predicting lifestyles and emergence of pathogens.</title>
        <authorList>
            <person name="Haridas S."/>
            <person name="Albert R."/>
            <person name="Binder M."/>
            <person name="Bloem J."/>
            <person name="Labutti K."/>
            <person name="Salamov A."/>
            <person name="Andreopoulos B."/>
            <person name="Baker S."/>
            <person name="Barry K."/>
            <person name="Bills G."/>
            <person name="Bluhm B."/>
            <person name="Cannon C."/>
            <person name="Castanera R."/>
            <person name="Culley D."/>
            <person name="Daum C."/>
            <person name="Ezra D."/>
            <person name="Gonzalez J."/>
            <person name="Henrissat B."/>
            <person name="Kuo A."/>
            <person name="Liang C."/>
            <person name="Lipzen A."/>
            <person name="Lutzoni F."/>
            <person name="Magnuson J."/>
            <person name="Mondo S."/>
            <person name="Nolan M."/>
            <person name="Ohm R."/>
            <person name="Pangilinan J."/>
            <person name="Park H.-J."/>
            <person name="Ramirez L."/>
            <person name="Alfaro M."/>
            <person name="Sun H."/>
            <person name="Tritt A."/>
            <person name="Yoshinaga Y."/>
            <person name="Zwiers L.-H."/>
            <person name="Turgeon B."/>
            <person name="Goodwin S."/>
            <person name="Spatafora J."/>
            <person name="Crous P."/>
            <person name="Grigoriev I."/>
        </authorList>
    </citation>
    <scope>NUCLEOTIDE SEQUENCE</scope>
    <source>
        <strain evidence="15">Tuck. ex Michener</strain>
    </source>
</reference>
<dbReference type="EMBL" id="ML991791">
    <property type="protein sequence ID" value="KAF2235515.1"/>
    <property type="molecule type" value="Genomic_DNA"/>
</dbReference>
<dbReference type="InterPro" id="IPR038535">
    <property type="entry name" value="CNOT1_TTP_bind_sf"/>
</dbReference>
<dbReference type="InterPro" id="IPR032191">
    <property type="entry name" value="CNOT1_CAF1_bind"/>
</dbReference>
<dbReference type="Pfam" id="PF16415">
    <property type="entry name" value="CNOT1_CAF1_bind"/>
    <property type="match status" value="1"/>
</dbReference>
<feature type="domain" description="CCR4-NOT transcription complex subunit 1" evidence="10">
    <location>
        <begin position="1331"/>
        <end position="1472"/>
    </location>
</feature>
<dbReference type="Gene3D" id="1.25.40.790">
    <property type="match status" value="1"/>
</dbReference>
<feature type="compositionally biased region" description="Low complexity" evidence="8">
    <location>
        <begin position="165"/>
        <end position="179"/>
    </location>
</feature>
<feature type="domain" description="CCR4-NOT transcription complex subunit 1 CAF1-binding" evidence="11">
    <location>
        <begin position="1048"/>
        <end position="1269"/>
    </location>
</feature>
<comment type="function">
    <text evidence="6">Acts as a component of the CCR4-NOT core complex, which in the nucleus seems to be a general transcription factor, and in the cytoplasm the major mRNA deadenylase involved in mRNA turnover. The NOT protein subcomplex negatively regulates the basal and activated transcription of many genes. Preferentially affects TC-type TATA element-dependent transcription. Could directly or indirectly inhibit component(s) of the general transcription machinery.</text>
</comment>
<dbReference type="InterPro" id="IPR040398">
    <property type="entry name" value="Not1"/>
</dbReference>
<dbReference type="Pfam" id="PF16417">
    <property type="entry name" value="CNOT1_TTP_bind"/>
    <property type="match status" value="1"/>
</dbReference>
<dbReference type="Gene3D" id="1.25.40.840">
    <property type="entry name" value="CCR4-NOT transcription complex subunit 1 TTP binding domain"/>
    <property type="match status" value="1"/>
</dbReference>
<dbReference type="FunFam" id="1.25.40.180:FF:000012">
    <property type="entry name" value="Ccr4-Not transcription complex subunit"/>
    <property type="match status" value="1"/>
</dbReference>
<evidence type="ECO:0000313" key="15">
    <source>
        <dbReference type="EMBL" id="KAF2235515.1"/>
    </source>
</evidence>
<evidence type="ECO:0000259" key="11">
    <source>
        <dbReference type="Pfam" id="PF16415"/>
    </source>
</evidence>
<feature type="compositionally biased region" description="Polar residues" evidence="8">
    <location>
        <begin position="13"/>
        <end position="38"/>
    </location>
</feature>
<feature type="region of interest" description="Disordered" evidence="8">
    <location>
        <begin position="1"/>
        <end position="192"/>
    </location>
</feature>
<dbReference type="InterPro" id="IPR007196">
    <property type="entry name" value="CCR4-Not_Not1_C"/>
</dbReference>
<evidence type="ECO:0000259" key="13">
    <source>
        <dbReference type="Pfam" id="PF16418"/>
    </source>
</evidence>
<evidence type="ECO:0000256" key="1">
    <source>
        <dbReference type="ARBA" id="ARBA00004123"/>
    </source>
</evidence>
<organism evidence="15 16">
    <name type="scientific">Viridothelium virens</name>
    <name type="common">Speckled blister lichen</name>
    <name type="synonym">Trypethelium virens</name>
    <dbReference type="NCBI Taxonomy" id="1048519"/>
    <lineage>
        <taxon>Eukaryota</taxon>
        <taxon>Fungi</taxon>
        <taxon>Dikarya</taxon>
        <taxon>Ascomycota</taxon>
        <taxon>Pezizomycotina</taxon>
        <taxon>Dothideomycetes</taxon>
        <taxon>Dothideomycetes incertae sedis</taxon>
        <taxon>Trypetheliales</taxon>
        <taxon>Trypetheliaceae</taxon>
        <taxon>Viridothelium</taxon>
    </lineage>
</organism>
<evidence type="ECO:0000259" key="10">
    <source>
        <dbReference type="Pfam" id="PF12842"/>
    </source>
</evidence>
<dbReference type="InterPro" id="IPR032194">
    <property type="entry name" value="CNOT1_HEAT"/>
</dbReference>
<dbReference type="Pfam" id="PF04054">
    <property type="entry name" value="Not1"/>
    <property type="match status" value="1"/>
</dbReference>
<dbReference type="PANTHER" id="PTHR13162">
    <property type="entry name" value="CCR4-NOT TRANSCRIPTION COMPLEX"/>
    <property type="match status" value="1"/>
</dbReference>
<evidence type="ECO:0000256" key="4">
    <source>
        <dbReference type="ARBA" id="ARBA00023163"/>
    </source>
</evidence>
<dbReference type="Pfam" id="PF12842">
    <property type="entry name" value="DUF3819"/>
    <property type="match status" value="1"/>
</dbReference>
<dbReference type="GO" id="GO:0060090">
    <property type="term" value="F:molecular adaptor activity"/>
    <property type="evidence" value="ECO:0007669"/>
    <property type="project" value="TreeGrafter"/>
</dbReference>
<dbReference type="OrthoDB" id="1933107at2759"/>
<evidence type="ECO:0000259" key="14">
    <source>
        <dbReference type="Pfam" id="PF25097"/>
    </source>
</evidence>
<evidence type="ECO:0000256" key="2">
    <source>
        <dbReference type="ARBA" id="ARBA00022491"/>
    </source>
</evidence>
<accession>A0A6A6HBN6</accession>
<dbReference type="InterPro" id="IPR024557">
    <property type="entry name" value="CNOT1_dom_4"/>
</dbReference>
<feature type="compositionally biased region" description="Low complexity" evidence="8">
    <location>
        <begin position="48"/>
        <end position="59"/>
    </location>
</feature>
<dbReference type="GO" id="GO:0000932">
    <property type="term" value="C:P-body"/>
    <property type="evidence" value="ECO:0007669"/>
    <property type="project" value="TreeGrafter"/>
</dbReference>
<dbReference type="CDD" id="cd20710">
    <property type="entry name" value="NOT1_connector"/>
    <property type="match status" value="1"/>
</dbReference>
<evidence type="ECO:0000256" key="5">
    <source>
        <dbReference type="ARBA" id="ARBA00023242"/>
    </source>
</evidence>
<evidence type="ECO:0000256" key="3">
    <source>
        <dbReference type="ARBA" id="ARBA00023015"/>
    </source>
</evidence>
<dbReference type="GO" id="GO:0030015">
    <property type="term" value="C:CCR4-NOT core complex"/>
    <property type="evidence" value="ECO:0007669"/>
    <property type="project" value="InterPro"/>
</dbReference>
<dbReference type="InterPro" id="IPR055454">
    <property type="entry name" value="CNOT1-like_NOT1_connector"/>
</dbReference>
<feature type="domain" description="CCR4-NOT transcription complex subunit 1-like NOT1 connector" evidence="14">
    <location>
        <begin position="1619"/>
        <end position="1780"/>
    </location>
</feature>
<feature type="compositionally biased region" description="Low complexity" evidence="8">
    <location>
        <begin position="90"/>
        <end position="147"/>
    </location>
</feature>
<proteinExistence type="predicted"/>
<comment type="subcellular location">
    <subcellularLocation>
        <location evidence="1">Nucleus</location>
    </subcellularLocation>
</comment>
<feature type="compositionally biased region" description="Pro residues" evidence="8">
    <location>
        <begin position="1"/>
        <end position="11"/>
    </location>
</feature>
<feature type="compositionally biased region" description="Gly residues" evidence="8">
    <location>
        <begin position="148"/>
        <end position="159"/>
    </location>
</feature>
<keyword evidence="4" id="KW-0804">Transcription</keyword>
<dbReference type="Proteomes" id="UP000800092">
    <property type="component" value="Unassembled WGS sequence"/>
</dbReference>
<protein>
    <recommendedName>
        <fullName evidence="7">General negative regulator of transcription subunit 1</fullName>
    </recommendedName>
</protein>
<dbReference type="InterPro" id="IPR032193">
    <property type="entry name" value="CNOT1_TTP_bind"/>
</dbReference>
<keyword evidence="16" id="KW-1185">Reference proteome</keyword>
<dbReference type="Pfam" id="PF25097">
    <property type="entry name" value="ARM_Cnot1"/>
    <property type="match status" value="1"/>
</dbReference>
<evidence type="ECO:0000256" key="7">
    <source>
        <dbReference type="ARBA" id="ARBA00074459"/>
    </source>
</evidence>
<dbReference type="PANTHER" id="PTHR13162:SF8">
    <property type="entry name" value="CCR4-NOT TRANSCRIPTION COMPLEX SUBUNIT 1"/>
    <property type="match status" value="1"/>
</dbReference>
<dbReference type="Pfam" id="PF16418">
    <property type="entry name" value="CNOT1_HEAT"/>
    <property type="match status" value="1"/>
</dbReference>
<feature type="domain" description="CCR4-Not complex component Not1 C-terminal" evidence="9">
    <location>
        <begin position="1949"/>
        <end position="2325"/>
    </location>
</feature>
<name>A0A6A6HBN6_VIRVR</name>
<dbReference type="Gene3D" id="1.25.40.180">
    <property type="match status" value="1"/>
</dbReference>
<feature type="compositionally biased region" description="Polar residues" evidence="8">
    <location>
        <begin position="180"/>
        <end position="190"/>
    </location>
</feature>
<dbReference type="GO" id="GO:0000289">
    <property type="term" value="P:nuclear-transcribed mRNA poly(A) tail shortening"/>
    <property type="evidence" value="ECO:0007669"/>
    <property type="project" value="UniProtKB-ARBA"/>
</dbReference>
<keyword evidence="3" id="KW-0805">Transcription regulation</keyword>
<feature type="domain" description="CCR4-NOT transcription complex subunit 1 HEAT repeat" evidence="13">
    <location>
        <begin position="658"/>
        <end position="800"/>
    </location>
</feature>